<dbReference type="GO" id="GO:0042744">
    <property type="term" value="P:hydrogen peroxide catabolic process"/>
    <property type="evidence" value="ECO:0007669"/>
    <property type="project" value="TreeGrafter"/>
</dbReference>
<dbReference type="Proteomes" id="UP001061958">
    <property type="component" value="Unassembled WGS sequence"/>
</dbReference>
<dbReference type="InterPro" id="IPR044831">
    <property type="entry name" value="Ccp1-like"/>
</dbReference>
<reference evidence="4" key="2">
    <citation type="submission" date="2022-01" db="EMBL/GenBank/DDBJ databases">
        <authorList>
            <person name="Hirooka S."/>
            <person name="Miyagishima S.Y."/>
        </authorList>
    </citation>
    <scope>NUCLEOTIDE SEQUENCE</scope>
    <source>
        <strain evidence="4">NBRC 102759</strain>
    </source>
</reference>
<dbReference type="InterPro" id="IPR002207">
    <property type="entry name" value="Peroxidase_I"/>
</dbReference>
<dbReference type="AlphaFoldDB" id="A0A9C7PZT4"/>
<dbReference type="GO" id="GO:0020037">
    <property type="term" value="F:heme binding"/>
    <property type="evidence" value="ECO:0007669"/>
    <property type="project" value="InterPro"/>
</dbReference>
<dbReference type="GO" id="GO:0034599">
    <property type="term" value="P:cellular response to oxidative stress"/>
    <property type="evidence" value="ECO:0007669"/>
    <property type="project" value="InterPro"/>
</dbReference>
<organism evidence="4 5">
    <name type="scientific">Galdieria partita</name>
    <dbReference type="NCBI Taxonomy" id="83374"/>
    <lineage>
        <taxon>Eukaryota</taxon>
        <taxon>Rhodophyta</taxon>
        <taxon>Bangiophyceae</taxon>
        <taxon>Galdieriales</taxon>
        <taxon>Galdieriaceae</taxon>
        <taxon>Galdieria</taxon>
    </lineage>
</organism>
<accession>A0A9C7PZT4</accession>
<gene>
    <name evidence="4" type="ORF">GpartN1_g5380.t1</name>
</gene>
<dbReference type="GO" id="GO:0000302">
    <property type="term" value="P:response to reactive oxygen species"/>
    <property type="evidence" value="ECO:0007669"/>
    <property type="project" value="TreeGrafter"/>
</dbReference>
<evidence type="ECO:0000313" key="4">
    <source>
        <dbReference type="EMBL" id="GJQ13589.1"/>
    </source>
</evidence>
<name>A0A9C7PZT4_9RHOD</name>
<dbReference type="PROSITE" id="PS00435">
    <property type="entry name" value="PEROXIDASE_1"/>
    <property type="match status" value="1"/>
</dbReference>
<dbReference type="CDD" id="cd00691">
    <property type="entry name" value="ascorbate_peroxidase"/>
    <property type="match status" value="1"/>
</dbReference>
<evidence type="ECO:0000259" key="3">
    <source>
        <dbReference type="PROSITE" id="PS50873"/>
    </source>
</evidence>
<comment type="caution">
    <text evidence="4">The sequence shown here is derived from an EMBL/GenBank/DDBJ whole genome shotgun (WGS) entry which is preliminary data.</text>
</comment>
<protein>
    <recommendedName>
        <fullName evidence="3">Plant heme peroxidase family profile domain-containing protein</fullName>
    </recommendedName>
</protein>
<dbReference type="OrthoDB" id="2859658at2759"/>
<evidence type="ECO:0000256" key="2">
    <source>
        <dbReference type="RuleBase" id="RU004241"/>
    </source>
</evidence>
<dbReference type="InterPro" id="IPR002016">
    <property type="entry name" value="Haem_peroxidase"/>
</dbReference>
<dbReference type="PANTHER" id="PTHR31356">
    <property type="entry name" value="THYLAKOID LUMENAL 29 KDA PROTEIN, CHLOROPLASTIC-RELATED"/>
    <property type="match status" value="1"/>
</dbReference>
<proteinExistence type="inferred from homology"/>
<dbReference type="GO" id="GO:0004601">
    <property type="term" value="F:peroxidase activity"/>
    <property type="evidence" value="ECO:0007669"/>
    <property type="project" value="InterPro"/>
</dbReference>
<feature type="domain" description="Plant heme peroxidase family profile" evidence="3">
    <location>
        <begin position="38"/>
        <end position="292"/>
    </location>
</feature>
<evidence type="ECO:0000313" key="5">
    <source>
        <dbReference type="Proteomes" id="UP001061958"/>
    </source>
</evidence>
<dbReference type="Gene3D" id="1.10.520.10">
    <property type="match status" value="1"/>
</dbReference>
<dbReference type="Gene3D" id="1.10.420.10">
    <property type="entry name" value="Peroxidase, domain 2"/>
    <property type="match status" value="1"/>
</dbReference>
<dbReference type="PRINTS" id="PR00459">
    <property type="entry name" value="ASPEROXIDASE"/>
</dbReference>
<dbReference type="InterPro" id="IPR010255">
    <property type="entry name" value="Haem_peroxidase_sf"/>
</dbReference>
<dbReference type="InterPro" id="IPR019793">
    <property type="entry name" value="Peroxidases_heam-ligand_BS"/>
</dbReference>
<dbReference type="PANTHER" id="PTHR31356:SF66">
    <property type="entry name" value="CATALASE-PEROXIDASE"/>
    <property type="match status" value="1"/>
</dbReference>
<keyword evidence="1" id="KW-0560">Oxidoreductase</keyword>
<comment type="similarity">
    <text evidence="2">Belongs to the peroxidase family.</text>
</comment>
<reference evidence="4" key="1">
    <citation type="journal article" date="2022" name="Proc. Natl. Acad. Sci. U.S.A.">
        <title>Life cycle and functional genomics of the unicellular red alga Galdieria for elucidating algal and plant evolution and industrial use.</title>
        <authorList>
            <person name="Hirooka S."/>
            <person name="Itabashi T."/>
            <person name="Ichinose T.M."/>
            <person name="Onuma R."/>
            <person name="Fujiwara T."/>
            <person name="Yamashita S."/>
            <person name="Jong L.W."/>
            <person name="Tomita R."/>
            <person name="Iwane A.H."/>
            <person name="Miyagishima S.Y."/>
        </authorList>
    </citation>
    <scope>NUCLEOTIDE SEQUENCE</scope>
    <source>
        <strain evidence="4">NBRC 102759</strain>
    </source>
</reference>
<dbReference type="EMBL" id="BQMJ01000045">
    <property type="protein sequence ID" value="GJQ13589.1"/>
    <property type="molecule type" value="Genomic_DNA"/>
</dbReference>
<dbReference type="SUPFAM" id="SSF48113">
    <property type="entry name" value="Heme-dependent peroxidases"/>
    <property type="match status" value="1"/>
</dbReference>
<evidence type="ECO:0000256" key="1">
    <source>
        <dbReference type="ARBA" id="ARBA00023002"/>
    </source>
</evidence>
<dbReference type="PRINTS" id="PR00458">
    <property type="entry name" value="PEROXIDASE"/>
</dbReference>
<sequence>MNFRFLSKVTLPFGKACETFRQRFVFSSLNRGVFELYNLKSNFATMVVNTKELETQVRERLVQLYKQTPCMPIMVRIAWHDAGTYDVNTNTGGVNGSVRFDVEQKHKANAGLKVALDLLAPIKKDFADISYADLFQLASVVAIEYAGGPKIPFRMGRKDAEGPEKCPEEGRLPDAEHKLPQLRKIFYRMGLNDKELTVLSGGHTLGRAHKDRSGFEGPWTKNPLAFDNSYFVEILKEKPDPELLRLASDLALLEDPNTRKLVEEYAANKDLFFEDYAQAHKKLSELGAVWVH</sequence>
<dbReference type="Pfam" id="PF00141">
    <property type="entry name" value="peroxidase"/>
    <property type="match status" value="1"/>
</dbReference>
<keyword evidence="5" id="KW-1185">Reference proteome</keyword>
<dbReference type="PROSITE" id="PS50873">
    <property type="entry name" value="PEROXIDASE_4"/>
    <property type="match status" value="1"/>
</dbReference>